<dbReference type="InterPro" id="IPR050807">
    <property type="entry name" value="TransReg_Diox_bact_type"/>
</dbReference>
<dbReference type="EMBL" id="FNCI01000013">
    <property type="protein sequence ID" value="SDG42656.1"/>
    <property type="molecule type" value="Genomic_DNA"/>
</dbReference>
<proteinExistence type="predicted"/>
<reference evidence="5 6" key="1">
    <citation type="submission" date="2016-10" db="EMBL/GenBank/DDBJ databases">
        <authorList>
            <person name="de Groot N.N."/>
        </authorList>
    </citation>
    <scope>NUCLEOTIDE SEQUENCE [LARGE SCALE GENOMIC DNA]</scope>
    <source>
        <strain evidence="5 6">BH539</strain>
    </source>
</reference>
<dbReference type="InterPro" id="IPR001387">
    <property type="entry name" value="Cro/C1-type_HTH"/>
</dbReference>
<dbReference type="GO" id="GO:0003677">
    <property type="term" value="F:DNA binding"/>
    <property type="evidence" value="ECO:0007669"/>
    <property type="project" value="UniProtKB-KW"/>
</dbReference>
<protein>
    <submittedName>
        <fullName evidence="5">DNA-binding transcriptional regulator, XRE-family HTH domain</fullName>
    </submittedName>
</protein>
<dbReference type="Gene3D" id="2.60.120.10">
    <property type="entry name" value="Jelly Rolls"/>
    <property type="match status" value="1"/>
</dbReference>
<dbReference type="SUPFAM" id="SSF47413">
    <property type="entry name" value="lambda repressor-like DNA-binding domains"/>
    <property type="match status" value="1"/>
</dbReference>
<dbReference type="GO" id="GO:0003700">
    <property type="term" value="F:DNA-binding transcription factor activity"/>
    <property type="evidence" value="ECO:0007669"/>
    <property type="project" value="TreeGrafter"/>
</dbReference>
<name>A0A1G7U504_9GAMM</name>
<dbReference type="CDD" id="cd00093">
    <property type="entry name" value="HTH_XRE"/>
    <property type="match status" value="1"/>
</dbReference>
<keyword evidence="6" id="KW-1185">Reference proteome</keyword>
<evidence type="ECO:0000256" key="1">
    <source>
        <dbReference type="ARBA" id="ARBA00023015"/>
    </source>
</evidence>
<evidence type="ECO:0000313" key="5">
    <source>
        <dbReference type="EMBL" id="SDG42656.1"/>
    </source>
</evidence>
<accession>A0A1G7U504</accession>
<dbReference type="GO" id="GO:0005829">
    <property type="term" value="C:cytosol"/>
    <property type="evidence" value="ECO:0007669"/>
    <property type="project" value="TreeGrafter"/>
</dbReference>
<dbReference type="Pfam" id="PF07883">
    <property type="entry name" value="Cupin_2"/>
    <property type="match status" value="1"/>
</dbReference>
<dbReference type="STRING" id="284577.SAMN05216571_11314"/>
<dbReference type="InterPro" id="IPR013096">
    <property type="entry name" value="Cupin_2"/>
</dbReference>
<dbReference type="PROSITE" id="PS50943">
    <property type="entry name" value="HTH_CROC1"/>
    <property type="match status" value="1"/>
</dbReference>
<keyword evidence="1" id="KW-0805">Transcription regulation</keyword>
<dbReference type="InterPro" id="IPR011051">
    <property type="entry name" value="RmlC_Cupin_sf"/>
</dbReference>
<keyword evidence="3" id="KW-0804">Transcription</keyword>
<dbReference type="RefSeq" id="WP_092527617.1">
    <property type="nucleotide sequence ID" value="NZ_FNCI01000013.1"/>
</dbReference>
<dbReference type="PANTHER" id="PTHR46797:SF23">
    <property type="entry name" value="HTH-TYPE TRANSCRIPTIONAL REGULATOR SUTR"/>
    <property type="match status" value="1"/>
</dbReference>
<dbReference type="OrthoDB" id="9810578at2"/>
<dbReference type="PANTHER" id="PTHR46797">
    <property type="entry name" value="HTH-TYPE TRANSCRIPTIONAL REGULATOR"/>
    <property type="match status" value="1"/>
</dbReference>
<dbReference type="SUPFAM" id="SSF51182">
    <property type="entry name" value="RmlC-like cupins"/>
    <property type="match status" value="1"/>
</dbReference>
<evidence type="ECO:0000259" key="4">
    <source>
        <dbReference type="PROSITE" id="PS50943"/>
    </source>
</evidence>
<dbReference type="Pfam" id="PF01381">
    <property type="entry name" value="HTH_3"/>
    <property type="match status" value="1"/>
</dbReference>
<dbReference type="SMART" id="SM00530">
    <property type="entry name" value="HTH_XRE"/>
    <property type="match status" value="1"/>
</dbReference>
<dbReference type="Proteomes" id="UP000198641">
    <property type="component" value="Unassembled WGS sequence"/>
</dbReference>
<keyword evidence="2 5" id="KW-0238">DNA-binding</keyword>
<dbReference type="AlphaFoldDB" id="A0A1G7U504"/>
<gene>
    <name evidence="5" type="ORF">SAMN05216571_11314</name>
</gene>
<evidence type="ECO:0000256" key="3">
    <source>
        <dbReference type="ARBA" id="ARBA00023163"/>
    </source>
</evidence>
<organism evidence="5 6">
    <name type="scientific">Onishia taeanensis</name>
    <dbReference type="NCBI Taxonomy" id="284577"/>
    <lineage>
        <taxon>Bacteria</taxon>
        <taxon>Pseudomonadati</taxon>
        <taxon>Pseudomonadota</taxon>
        <taxon>Gammaproteobacteria</taxon>
        <taxon>Oceanospirillales</taxon>
        <taxon>Halomonadaceae</taxon>
        <taxon>Onishia</taxon>
    </lineage>
</organism>
<dbReference type="InterPro" id="IPR014710">
    <property type="entry name" value="RmlC-like_jellyroll"/>
</dbReference>
<evidence type="ECO:0000256" key="2">
    <source>
        <dbReference type="ARBA" id="ARBA00023125"/>
    </source>
</evidence>
<sequence length="193" mass="21397">MSSILHNGADEETSRPDVLVHVAANVRRLRKASGLSQQALAEAAGVSRRMLVSIERGDVNVSLTTLDRLAEALGVIFHVLVQPPETEDSAYIDEIAWAGRSPESYGRLLASKATNEVELWRWQLAPSERYASEPDANGWHEMIVVVEGTLTLRIGEQELTLQEGEFHVFPSDQPYAYCNESEATVGFIRNVLH</sequence>
<feature type="domain" description="HTH cro/C1-type" evidence="4">
    <location>
        <begin position="26"/>
        <end position="80"/>
    </location>
</feature>
<dbReference type="Gene3D" id="1.10.260.40">
    <property type="entry name" value="lambda repressor-like DNA-binding domains"/>
    <property type="match status" value="1"/>
</dbReference>
<dbReference type="CDD" id="cd02209">
    <property type="entry name" value="cupin_XRE_C"/>
    <property type="match status" value="1"/>
</dbReference>
<dbReference type="InterPro" id="IPR010982">
    <property type="entry name" value="Lambda_DNA-bd_dom_sf"/>
</dbReference>
<evidence type="ECO:0000313" key="6">
    <source>
        <dbReference type="Proteomes" id="UP000198641"/>
    </source>
</evidence>